<comment type="caution">
    <text evidence="3">The sequence shown here is derived from an EMBL/GenBank/DDBJ whole genome shotgun (WGS) entry which is preliminary data.</text>
</comment>
<evidence type="ECO:0000313" key="3">
    <source>
        <dbReference type="EMBL" id="CAF1598315.1"/>
    </source>
</evidence>
<dbReference type="Proteomes" id="UP000663832">
    <property type="component" value="Unassembled WGS sequence"/>
</dbReference>
<accession>A0A816AJF4</accession>
<evidence type="ECO:0000313" key="4">
    <source>
        <dbReference type="Proteomes" id="UP000663832"/>
    </source>
</evidence>
<dbReference type="EMBL" id="CAJNOM010001209">
    <property type="protein sequence ID" value="CAF1598315.1"/>
    <property type="molecule type" value="Genomic_DNA"/>
</dbReference>
<dbReference type="EMBL" id="CAJNOI010000855">
    <property type="protein sequence ID" value="CAF1354987.1"/>
    <property type="molecule type" value="Genomic_DNA"/>
</dbReference>
<organism evidence="3 4">
    <name type="scientific">Adineta steineri</name>
    <dbReference type="NCBI Taxonomy" id="433720"/>
    <lineage>
        <taxon>Eukaryota</taxon>
        <taxon>Metazoa</taxon>
        <taxon>Spiralia</taxon>
        <taxon>Gnathifera</taxon>
        <taxon>Rotifera</taxon>
        <taxon>Eurotatoria</taxon>
        <taxon>Bdelloidea</taxon>
        <taxon>Adinetida</taxon>
        <taxon>Adinetidae</taxon>
        <taxon>Adineta</taxon>
    </lineage>
</organism>
<name>A0A816AJF4_9BILA</name>
<proteinExistence type="predicted"/>
<sequence length="85" mass="9159">MCSHITLSLITPSCLLSATECINDNDSKEGNDSGGGGGGGVVAFNNDWRDDNVDDEWIDDKGCGELDHWKRVKLGYVVRLATSIT</sequence>
<keyword evidence="4" id="KW-1185">Reference proteome</keyword>
<evidence type="ECO:0000256" key="1">
    <source>
        <dbReference type="SAM" id="SignalP"/>
    </source>
</evidence>
<protein>
    <submittedName>
        <fullName evidence="3">Uncharacterized protein</fullName>
    </submittedName>
</protein>
<reference evidence="3" key="1">
    <citation type="submission" date="2021-02" db="EMBL/GenBank/DDBJ databases">
        <authorList>
            <person name="Nowell W R."/>
        </authorList>
    </citation>
    <scope>NUCLEOTIDE SEQUENCE</scope>
</reference>
<dbReference type="Proteomes" id="UP000663877">
    <property type="component" value="Unassembled WGS sequence"/>
</dbReference>
<dbReference type="AlphaFoldDB" id="A0A816AJF4"/>
<feature type="chain" id="PRO_5036229590" evidence="1">
    <location>
        <begin position="22"/>
        <end position="85"/>
    </location>
</feature>
<gene>
    <name evidence="2" type="ORF">BJG266_LOCUS35168</name>
    <name evidence="3" type="ORF">QVE165_LOCUS52242</name>
</gene>
<keyword evidence="1" id="KW-0732">Signal</keyword>
<evidence type="ECO:0000313" key="2">
    <source>
        <dbReference type="EMBL" id="CAF1354987.1"/>
    </source>
</evidence>
<feature type="signal peptide" evidence="1">
    <location>
        <begin position="1"/>
        <end position="21"/>
    </location>
</feature>